<evidence type="ECO:0000256" key="1">
    <source>
        <dbReference type="SAM" id="MobiDB-lite"/>
    </source>
</evidence>
<dbReference type="AlphaFoldDB" id="A0A1R1PZ66"/>
<sequence length="179" mass="19368">MRFPTVSVNENSVLPALDVISNDLLSVVSALFFSSLISFGFTESTELSESVLVLPLIPFCFRASDCLYSGDPNLNRSKFQLKNTDSPPFSVCLSFDFVASGLDSVDSFVFWLSTFTVADFVSAQGVSVFAYVQTAAGVAVFYFGCCTRIYQSSPAQTTAGGMKSQTQTPDAIAKRPPRK</sequence>
<accession>A0A1R1PZ66</accession>
<dbReference type="Proteomes" id="UP000188320">
    <property type="component" value="Unassembled WGS sequence"/>
</dbReference>
<feature type="compositionally biased region" description="Polar residues" evidence="1">
    <location>
        <begin position="156"/>
        <end position="169"/>
    </location>
</feature>
<name>A0A1R1PZ66_ZANCU</name>
<evidence type="ECO:0000313" key="2">
    <source>
        <dbReference type="EMBL" id="OMH86243.1"/>
    </source>
</evidence>
<organism evidence="2 3">
    <name type="scientific">Zancudomyces culisetae</name>
    <name type="common">Gut fungus</name>
    <name type="synonym">Smittium culisetae</name>
    <dbReference type="NCBI Taxonomy" id="1213189"/>
    <lineage>
        <taxon>Eukaryota</taxon>
        <taxon>Fungi</taxon>
        <taxon>Fungi incertae sedis</taxon>
        <taxon>Zoopagomycota</taxon>
        <taxon>Kickxellomycotina</taxon>
        <taxon>Harpellomycetes</taxon>
        <taxon>Harpellales</taxon>
        <taxon>Legeriomycetaceae</taxon>
        <taxon>Zancudomyces</taxon>
    </lineage>
</organism>
<feature type="region of interest" description="Disordered" evidence="1">
    <location>
        <begin position="156"/>
        <end position="179"/>
    </location>
</feature>
<comment type="caution">
    <text evidence="2">The sequence shown here is derived from an EMBL/GenBank/DDBJ whole genome shotgun (WGS) entry which is preliminary data.</text>
</comment>
<dbReference type="EMBL" id="LSSK01000009">
    <property type="protein sequence ID" value="OMH86243.1"/>
    <property type="molecule type" value="Genomic_DNA"/>
</dbReference>
<evidence type="ECO:0000313" key="3">
    <source>
        <dbReference type="Proteomes" id="UP000188320"/>
    </source>
</evidence>
<proteinExistence type="predicted"/>
<gene>
    <name evidence="2" type="ORF">AX774_g134</name>
</gene>
<protein>
    <submittedName>
        <fullName evidence="2">Uncharacterized protein</fullName>
    </submittedName>
</protein>
<reference evidence="3" key="1">
    <citation type="submission" date="2017-01" db="EMBL/GenBank/DDBJ databases">
        <authorList>
            <person name="Wang Y."/>
            <person name="White M."/>
            <person name="Kvist S."/>
            <person name="Moncalvo J.-M."/>
        </authorList>
    </citation>
    <scope>NUCLEOTIDE SEQUENCE [LARGE SCALE GENOMIC DNA]</scope>
    <source>
        <strain evidence="3">COL-18-3</strain>
    </source>
</reference>
<keyword evidence="3" id="KW-1185">Reference proteome</keyword>